<keyword evidence="2" id="KW-0489">Methyltransferase</keyword>
<evidence type="ECO:0000313" key="6">
    <source>
        <dbReference type="EMBL" id="RAQ94685.1"/>
    </source>
</evidence>
<dbReference type="Pfam" id="PF01555">
    <property type="entry name" value="N6_N4_Mtase"/>
    <property type="match status" value="1"/>
</dbReference>
<comment type="caution">
    <text evidence="6">The sequence shown here is derived from an EMBL/GenBank/DDBJ whole genome shotgun (WGS) entry which is preliminary data.</text>
</comment>
<dbReference type="OrthoDB" id="9800801at2"/>
<dbReference type="CDD" id="cd02440">
    <property type="entry name" value="AdoMet_MTases"/>
    <property type="match status" value="1"/>
</dbReference>
<dbReference type="SUPFAM" id="SSF53335">
    <property type="entry name" value="S-adenosyl-L-methionine-dependent methyltransferases"/>
    <property type="match status" value="1"/>
</dbReference>
<dbReference type="RefSeq" id="WP_112426778.1">
    <property type="nucleotide sequence ID" value="NZ_MCIF01000002.1"/>
</dbReference>
<reference evidence="6 7" key="1">
    <citation type="submission" date="2016-08" db="EMBL/GenBank/DDBJ databases">
        <title>Analysis of Carbohydrate Active Enzymes in Thermogemmatispora T81 Reveals Carbohydrate Degradation Ability.</title>
        <authorList>
            <person name="Tomazini A."/>
            <person name="Lal S."/>
            <person name="Stott M."/>
            <person name="Henrissat B."/>
            <person name="Polikarpov I."/>
            <person name="Sparling R."/>
            <person name="Levin D.B."/>
        </authorList>
    </citation>
    <scope>NUCLEOTIDE SEQUENCE [LARGE SCALE GENOMIC DNA]</scope>
    <source>
        <strain evidence="6 7">T81</strain>
    </source>
</reference>
<evidence type="ECO:0000256" key="2">
    <source>
        <dbReference type="ARBA" id="ARBA00022603"/>
    </source>
</evidence>
<proteinExistence type="inferred from homology"/>
<comment type="similarity">
    <text evidence="1">Belongs to the N(4)/N(6)-methyltransferase family.</text>
</comment>
<name>A0A328VKC2_9CHLR</name>
<protein>
    <recommendedName>
        <fullName evidence="5">DNA methylase N-4/N-6 domain-containing protein</fullName>
    </recommendedName>
</protein>
<evidence type="ECO:0000259" key="5">
    <source>
        <dbReference type="Pfam" id="PF01555"/>
    </source>
</evidence>
<dbReference type="EMBL" id="MCIF01000002">
    <property type="protein sequence ID" value="RAQ94685.1"/>
    <property type="molecule type" value="Genomic_DNA"/>
</dbReference>
<dbReference type="PRINTS" id="PR00506">
    <property type="entry name" value="D21N6MTFRASE"/>
</dbReference>
<dbReference type="AlphaFoldDB" id="A0A328VKC2"/>
<keyword evidence="3" id="KW-0808">Transferase</keyword>
<keyword evidence="4" id="KW-0949">S-adenosyl-L-methionine</keyword>
<organism evidence="6 7">
    <name type="scientific">Thermogemmatispora tikiterensis</name>
    <dbReference type="NCBI Taxonomy" id="1825093"/>
    <lineage>
        <taxon>Bacteria</taxon>
        <taxon>Bacillati</taxon>
        <taxon>Chloroflexota</taxon>
        <taxon>Ktedonobacteria</taxon>
        <taxon>Thermogemmatisporales</taxon>
        <taxon>Thermogemmatisporaceae</taxon>
        <taxon>Thermogemmatispora</taxon>
    </lineage>
</organism>
<evidence type="ECO:0000256" key="4">
    <source>
        <dbReference type="ARBA" id="ARBA00022691"/>
    </source>
</evidence>
<evidence type="ECO:0000256" key="1">
    <source>
        <dbReference type="ARBA" id="ARBA00006594"/>
    </source>
</evidence>
<dbReference type="InterPro" id="IPR002295">
    <property type="entry name" value="N4/N6-MTase_EcoPI_Mod-like"/>
</dbReference>
<evidence type="ECO:0000256" key="3">
    <source>
        <dbReference type="ARBA" id="ARBA00022679"/>
    </source>
</evidence>
<sequence>MVAELIWQQKHNPYAAGLPPAPRLQICERVPALAGPDAGREAEGEAAAGWENRLIHGDKSLVLPALLAEFAGTVDLIYIDPPFMTERTYRSGRGLAYHDRWQGNLDGYLQWLYETFLLLYRLLAPRGSLYVHLDWRAVHFARLLLDEVFREAAPAGGGFQNEIIWHYHSGGRPRRSRGFARKHDTLLLYTRSRQYCFHGERVGPLRGRERRNHMRRQVEADGRVCWTIRAGGRLYRYYEDEPMTPADVWCDISHLHQRDPERNGYATQKPAALLERILLASSEENDLVLDCFCGSGVTPAVAERLGRRWIACDGSPLAIEVTRERLLRLAPRRPFCVQRPLSQP</sequence>
<dbReference type="GO" id="GO:0032259">
    <property type="term" value="P:methylation"/>
    <property type="evidence" value="ECO:0007669"/>
    <property type="project" value="UniProtKB-KW"/>
</dbReference>
<feature type="domain" description="DNA methylase N-4/N-6" evidence="5">
    <location>
        <begin position="74"/>
        <end position="320"/>
    </location>
</feature>
<dbReference type="InterPro" id="IPR029063">
    <property type="entry name" value="SAM-dependent_MTases_sf"/>
</dbReference>
<dbReference type="GO" id="GO:0008170">
    <property type="term" value="F:N-methyltransferase activity"/>
    <property type="evidence" value="ECO:0007669"/>
    <property type="project" value="InterPro"/>
</dbReference>
<dbReference type="InterPro" id="IPR002052">
    <property type="entry name" value="DNA_methylase_N6_adenine_CS"/>
</dbReference>
<keyword evidence="7" id="KW-1185">Reference proteome</keyword>
<evidence type="ECO:0000313" key="7">
    <source>
        <dbReference type="Proteomes" id="UP000248706"/>
    </source>
</evidence>
<dbReference type="InterPro" id="IPR002941">
    <property type="entry name" value="DNA_methylase_N4/N6"/>
</dbReference>
<dbReference type="PROSITE" id="PS00092">
    <property type="entry name" value="N6_MTASE"/>
    <property type="match status" value="1"/>
</dbReference>
<dbReference type="Gene3D" id="3.40.50.150">
    <property type="entry name" value="Vaccinia Virus protein VP39"/>
    <property type="match status" value="1"/>
</dbReference>
<accession>A0A328VKC2</accession>
<gene>
    <name evidence="6" type="ORF">A4R35_04000</name>
</gene>
<dbReference type="GO" id="GO:0003677">
    <property type="term" value="F:DNA binding"/>
    <property type="evidence" value="ECO:0007669"/>
    <property type="project" value="InterPro"/>
</dbReference>
<dbReference type="Proteomes" id="UP000248706">
    <property type="component" value="Unassembled WGS sequence"/>
</dbReference>